<dbReference type="Proteomes" id="UP000494256">
    <property type="component" value="Unassembled WGS sequence"/>
</dbReference>
<protein>
    <recommendedName>
        <fullName evidence="7">Larval cuticle protein LCP-22-like</fullName>
    </recommendedName>
</protein>
<dbReference type="EMBL" id="CADEBD010000314">
    <property type="protein sequence ID" value="CAB3243612.1"/>
    <property type="molecule type" value="Genomic_DNA"/>
</dbReference>
<dbReference type="PROSITE" id="PS00233">
    <property type="entry name" value="CHIT_BIND_RR_1"/>
    <property type="match status" value="1"/>
</dbReference>
<dbReference type="PROSITE" id="PS51155">
    <property type="entry name" value="CHIT_BIND_RR_2"/>
    <property type="match status" value="1"/>
</dbReference>
<proteinExistence type="predicted"/>
<keyword evidence="1 3" id="KW-0193">Cuticle</keyword>
<evidence type="ECO:0008006" key="7">
    <source>
        <dbReference type="Google" id="ProtNLM"/>
    </source>
</evidence>
<sequence>MKSAVVLLAFVAAASAQFNSGQFNPFNRNLNRYKPFSTPAPFRYRPSSPSVTIAPSGFPSSTPAPFYASSAAPYYASTRAPVLSNDYNAETLKFGNENEPDGSFNYFFETSNGIAAQEQGVPRNFGGNPPVVPVVAQGSFSWTSPEGVPISIAYVADENGYQPTGDAIPTSPPVPAQIARALDYIARKYGQK</sequence>
<reference evidence="5 6" key="1">
    <citation type="submission" date="2020-04" db="EMBL/GenBank/DDBJ databases">
        <authorList>
            <person name="Wallbank WR R."/>
            <person name="Pardo Diaz C."/>
            <person name="Kozak K."/>
            <person name="Martin S."/>
            <person name="Jiggins C."/>
            <person name="Moest M."/>
            <person name="Warren A I."/>
            <person name="Byers J.R.P. K."/>
            <person name="Montejo-Kovacevich G."/>
            <person name="Yen C E."/>
        </authorList>
    </citation>
    <scope>NUCLEOTIDE SEQUENCE [LARGE SCALE GENOMIC DNA]</scope>
</reference>
<evidence type="ECO:0000256" key="4">
    <source>
        <dbReference type="SAM" id="SignalP"/>
    </source>
</evidence>
<dbReference type="GO" id="GO:0008010">
    <property type="term" value="F:structural constituent of chitin-based larval cuticle"/>
    <property type="evidence" value="ECO:0007669"/>
    <property type="project" value="TreeGrafter"/>
</dbReference>
<dbReference type="PANTHER" id="PTHR10380">
    <property type="entry name" value="CUTICLE PROTEIN"/>
    <property type="match status" value="1"/>
</dbReference>
<dbReference type="GO" id="GO:0062129">
    <property type="term" value="C:chitin-based extracellular matrix"/>
    <property type="evidence" value="ECO:0007669"/>
    <property type="project" value="TreeGrafter"/>
</dbReference>
<gene>
    <name evidence="5" type="ORF">APLA_LOCUS10450</name>
</gene>
<keyword evidence="2 4" id="KW-0732">Signal</keyword>
<evidence type="ECO:0000256" key="1">
    <source>
        <dbReference type="ARBA" id="ARBA00022460"/>
    </source>
</evidence>
<organism evidence="5 6">
    <name type="scientific">Arctia plantaginis</name>
    <name type="common">Wood tiger moth</name>
    <name type="synonym">Phalaena plantaginis</name>
    <dbReference type="NCBI Taxonomy" id="874455"/>
    <lineage>
        <taxon>Eukaryota</taxon>
        <taxon>Metazoa</taxon>
        <taxon>Ecdysozoa</taxon>
        <taxon>Arthropoda</taxon>
        <taxon>Hexapoda</taxon>
        <taxon>Insecta</taxon>
        <taxon>Pterygota</taxon>
        <taxon>Neoptera</taxon>
        <taxon>Endopterygota</taxon>
        <taxon>Lepidoptera</taxon>
        <taxon>Glossata</taxon>
        <taxon>Ditrysia</taxon>
        <taxon>Noctuoidea</taxon>
        <taxon>Erebidae</taxon>
        <taxon>Arctiinae</taxon>
        <taxon>Arctia</taxon>
    </lineage>
</organism>
<feature type="signal peptide" evidence="4">
    <location>
        <begin position="1"/>
        <end position="16"/>
    </location>
</feature>
<dbReference type="InterPro" id="IPR000618">
    <property type="entry name" value="Insect_cuticle"/>
</dbReference>
<dbReference type="InterPro" id="IPR050468">
    <property type="entry name" value="Cuticle_Struct_Prot"/>
</dbReference>
<evidence type="ECO:0000313" key="5">
    <source>
        <dbReference type="EMBL" id="CAB3243612.1"/>
    </source>
</evidence>
<feature type="chain" id="PRO_5035779094" description="Larval cuticle protein LCP-22-like" evidence="4">
    <location>
        <begin position="17"/>
        <end position="192"/>
    </location>
</feature>
<dbReference type="OrthoDB" id="9000293at2759"/>
<evidence type="ECO:0000256" key="3">
    <source>
        <dbReference type="PROSITE-ProRule" id="PRU00497"/>
    </source>
</evidence>
<evidence type="ECO:0000256" key="2">
    <source>
        <dbReference type="ARBA" id="ARBA00022729"/>
    </source>
</evidence>
<accession>A0A8S1AF54</accession>
<dbReference type="AlphaFoldDB" id="A0A8S1AF54"/>
<dbReference type="InterPro" id="IPR031311">
    <property type="entry name" value="CHIT_BIND_RR_consensus"/>
</dbReference>
<dbReference type="PRINTS" id="PR00947">
    <property type="entry name" value="CUTICLE"/>
</dbReference>
<name>A0A8S1AF54_ARCPL</name>
<dbReference type="Pfam" id="PF00379">
    <property type="entry name" value="Chitin_bind_4"/>
    <property type="match status" value="1"/>
</dbReference>
<dbReference type="PANTHER" id="PTHR10380:SF238">
    <property type="entry name" value="CUTICULAR PROTEIN 65EA-RELATED"/>
    <property type="match status" value="1"/>
</dbReference>
<evidence type="ECO:0000313" key="6">
    <source>
        <dbReference type="Proteomes" id="UP000494256"/>
    </source>
</evidence>
<comment type="caution">
    <text evidence="5">The sequence shown here is derived from an EMBL/GenBank/DDBJ whole genome shotgun (WGS) entry which is preliminary data.</text>
</comment>